<dbReference type="GO" id="GO:0004527">
    <property type="term" value="F:exonuclease activity"/>
    <property type="evidence" value="ECO:0007669"/>
    <property type="project" value="UniProtKB-KW"/>
</dbReference>
<protein>
    <recommendedName>
        <fullName evidence="4">Calcineurin-like phosphoesterase domain-containing protein</fullName>
    </recommendedName>
</protein>
<dbReference type="Pfam" id="PF00149">
    <property type="entry name" value="Metallophos"/>
    <property type="match status" value="1"/>
</dbReference>
<dbReference type="PANTHER" id="PTHR30337">
    <property type="entry name" value="COMPONENT OF ATP-DEPENDENT DSDNA EXONUCLEASE"/>
    <property type="match status" value="1"/>
</dbReference>
<dbReference type="InterPro" id="IPR029052">
    <property type="entry name" value="Metallo-depent_PP-like"/>
</dbReference>
<evidence type="ECO:0000256" key="2">
    <source>
        <dbReference type="ARBA" id="ARBA00022801"/>
    </source>
</evidence>
<accession>A0A1F5VYT6</accession>
<sequence>MKIMHCSDVHLGKRPVGPIGVYSQKRYDDYFRAFEQCIDTGIKENIDVLLIAGDLFDRGYITPEVLERTESILQKCLANNIQVLLIEGNHDNIARDKEPESWIIYLENKKYISRPFCSFDGDGYHFHPVTLDGINFYGAGYPGDMVNETMKALAEQLPPLPSKNIVMVHTAVSGSDFYHGTVEKETVQLFKDKVIYMAGGHWHSYQYFPQEHPYFFIPGSLEFWDLNEPADKKGCIIFDTESRIHTFVPSHPRKKIELTLEAESASPDTVLQEFKNYVNTIDIARDEDIVLAEIRIASTFYVDAALCEELLLDKGALKAVVKVSSPGREKSEWALHPAMGVEKAEEELISTWEVFCGMASQTYAVLQKLKMHQREGNRQLFLECLDGMLEMLMKKEENAGEN</sequence>
<proteinExistence type="predicted"/>
<evidence type="ECO:0000313" key="5">
    <source>
        <dbReference type="EMBL" id="OGF68221.1"/>
    </source>
</evidence>
<dbReference type="PANTHER" id="PTHR30337:SF0">
    <property type="entry name" value="NUCLEASE SBCCD SUBUNIT D"/>
    <property type="match status" value="1"/>
</dbReference>
<dbReference type="Gene3D" id="3.60.21.10">
    <property type="match status" value="1"/>
</dbReference>
<dbReference type="InterPro" id="IPR050535">
    <property type="entry name" value="DNA_Repair-Maintenance_Comp"/>
</dbReference>
<reference evidence="5 6" key="1">
    <citation type="journal article" date="2016" name="Nat. Commun.">
        <title>Thousands of microbial genomes shed light on interconnected biogeochemical processes in an aquifer system.</title>
        <authorList>
            <person name="Anantharaman K."/>
            <person name="Brown C.T."/>
            <person name="Hug L.A."/>
            <person name="Sharon I."/>
            <person name="Castelle C.J."/>
            <person name="Probst A.J."/>
            <person name="Thomas B.C."/>
            <person name="Singh A."/>
            <person name="Wilkins M.J."/>
            <person name="Karaoz U."/>
            <person name="Brodie E.L."/>
            <person name="Williams K.H."/>
            <person name="Hubbard S.S."/>
            <person name="Banfield J.F."/>
        </authorList>
    </citation>
    <scope>NUCLEOTIDE SEQUENCE [LARGE SCALE GENOMIC DNA]</scope>
</reference>
<evidence type="ECO:0000259" key="4">
    <source>
        <dbReference type="Pfam" id="PF00149"/>
    </source>
</evidence>
<dbReference type="SUPFAM" id="SSF56300">
    <property type="entry name" value="Metallo-dependent phosphatases"/>
    <property type="match status" value="1"/>
</dbReference>
<evidence type="ECO:0000256" key="1">
    <source>
        <dbReference type="ARBA" id="ARBA00022722"/>
    </source>
</evidence>
<dbReference type="CDD" id="cd00840">
    <property type="entry name" value="MPP_Mre11_N"/>
    <property type="match status" value="1"/>
</dbReference>
<evidence type="ECO:0000256" key="3">
    <source>
        <dbReference type="ARBA" id="ARBA00022839"/>
    </source>
</evidence>
<gene>
    <name evidence="5" type="ORF">A2Y62_20735</name>
</gene>
<dbReference type="InterPro" id="IPR004843">
    <property type="entry name" value="Calcineurin-like_PHP"/>
</dbReference>
<dbReference type="STRING" id="1817863.A2Y62_20735"/>
<keyword evidence="1" id="KW-0540">Nuclease</keyword>
<dbReference type="AlphaFoldDB" id="A0A1F5VYT6"/>
<evidence type="ECO:0000313" key="6">
    <source>
        <dbReference type="Proteomes" id="UP000178943"/>
    </source>
</evidence>
<keyword evidence="3" id="KW-0269">Exonuclease</keyword>
<organism evidence="5 6">
    <name type="scientific">Candidatus Fischerbacteria bacterium RBG_13_37_8</name>
    <dbReference type="NCBI Taxonomy" id="1817863"/>
    <lineage>
        <taxon>Bacteria</taxon>
        <taxon>Candidatus Fischeribacteriota</taxon>
    </lineage>
</organism>
<keyword evidence="2" id="KW-0378">Hydrolase</keyword>
<dbReference type="InterPro" id="IPR041796">
    <property type="entry name" value="Mre11_N"/>
</dbReference>
<feature type="domain" description="Calcineurin-like phosphoesterase" evidence="4">
    <location>
        <begin position="1"/>
        <end position="205"/>
    </location>
</feature>
<dbReference type="Proteomes" id="UP000178943">
    <property type="component" value="Unassembled WGS sequence"/>
</dbReference>
<comment type="caution">
    <text evidence="5">The sequence shown here is derived from an EMBL/GenBank/DDBJ whole genome shotgun (WGS) entry which is preliminary data.</text>
</comment>
<dbReference type="EMBL" id="MFGW01000009">
    <property type="protein sequence ID" value="OGF68221.1"/>
    <property type="molecule type" value="Genomic_DNA"/>
</dbReference>
<name>A0A1F5VYT6_9BACT</name>